<feature type="region of interest" description="Disordered" evidence="1">
    <location>
        <begin position="179"/>
        <end position="228"/>
    </location>
</feature>
<dbReference type="Proteomes" id="UP000030748">
    <property type="component" value="Unassembled WGS sequence"/>
</dbReference>
<protein>
    <recommendedName>
        <fullName evidence="2">VQ domain-containing protein</fullName>
    </recommendedName>
</protein>
<evidence type="ECO:0000256" key="1">
    <source>
        <dbReference type="SAM" id="MobiDB-lite"/>
    </source>
</evidence>
<dbReference type="InterPro" id="IPR039609">
    <property type="entry name" value="VQ_15/22"/>
</dbReference>
<evidence type="ECO:0000313" key="3">
    <source>
        <dbReference type="EMBL" id="EYU24001.1"/>
    </source>
</evidence>
<dbReference type="AlphaFoldDB" id="A0A022Q7U6"/>
<organism evidence="3 4">
    <name type="scientific">Erythranthe guttata</name>
    <name type="common">Yellow monkey flower</name>
    <name type="synonym">Mimulus guttatus</name>
    <dbReference type="NCBI Taxonomy" id="4155"/>
    <lineage>
        <taxon>Eukaryota</taxon>
        <taxon>Viridiplantae</taxon>
        <taxon>Streptophyta</taxon>
        <taxon>Embryophyta</taxon>
        <taxon>Tracheophyta</taxon>
        <taxon>Spermatophyta</taxon>
        <taxon>Magnoliopsida</taxon>
        <taxon>eudicotyledons</taxon>
        <taxon>Gunneridae</taxon>
        <taxon>Pentapetalae</taxon>
        <taxon>asterids</taxon>
        <taxon>lamiids</taxon>
        <taxon>Lamiales</taxon>
        <taxon>Phrymaceae</taxon>
        <taxon>Erythranthe</taxon>
    </lineage>
</organism>
<feature type="region of interest" description="Disordered" evidence="1">
    <location>
        <begin position="92"/>
        <end position="143"/>
    </location>
</feature>
<dbReference type="EMBL" id="KI632147">
    <property type="protein sequence ID" value="EYU24001.1"/>
    <property type="molecule type" value="Genomic_DNA"/>
</dbReference>
<gene>
    <name evidence="3" type="ORF">MIMGU_mgv1a021604mg</name>
</gene>
<name>A0A022Q7U6_ERYGU</name>
<proteinExistence type="predicted"/>
<dbReference type="InterPro" id="IPR008889">
    <property type="entry name" value="VQ"/>
</dbReference>
<accession>A0A022Q7U6</accession>
<keyword evidence="4" id="KW-1185">Reference proteome</keyword>
<dbReference type="PANTHER" id="PTHR33179">
    <property type="entry name" value="VQ MOTIF-CONTAINING PROTEIN"/>
    <property type="match status" value="1"/>
</dbReference>
<feature type="region of interest" description="Disordered" evidence="1">
    <location>
        <begin position="1"/>
        <end position="51"/>
    </location>
</feature>
<evidence type="ECO:0000259" key="2">
    <source>
        <dbReference type="Pfam" id="PF05678"/>
    </source>
</evidence>
<feature type="compositionally biased region" description="Basic residues" evidence="1">
    <location>
        <begin position="130"/>
        <end position="139"/>
    </location>
</feature>
<feature type="compositionally biased region" description="Polar residues" evidence="1">
    <location>
        <begin position="109"/>
        <end position="124"/>
    </location>
</feature>
<feature type="domain" description="VQ" evidence="2">
    <location>
        <begin position="140"/>
        <end position="167"/>
    </location>
</feature>
<sequence length="304" mass="32314">MEYSGNSGSLQSSSGGDEEYESRAAGSIFMNSSTTHHPAPPTHVIGPISNPPQPPFFDPFSNYMQLLHSNMTWPRPPATSFRSDPNTINPMLSASSHALRPPPAGGEGSNNSGVSAPTVTNTNQAAAARNPRKRSRASRRAPTTVLTTDTTNFRAMVQEFTGVPAPPFIPRGGLDLFGPRSTAFETPPPPPYLRRPFSQKDNPPPQFRPSSTAADGGGGGMGGSSTQSWNLFNNAAAAEEAARWRNNNEEGYKPVGGPYNFPATTPMNGNMNYSGEKAPAAENIITARGLSEGMVESWICSSSE</sequence>
<dbReference type="STRING" id="4155.A0A022Q7U6"/>
<dbReference type="Pfam" id="PF05678">
    <property type="entry name" value="VQ"/>
    <property type="match status" value="1"/>
</dbReference>
<feature type="compositionally biased region" description="Low complexity" evidence="1">
    <location>
        <begin position="1"/>
        <end position="15"/>
    </location>
</feature>
<dbReference type="PANTHER" id="PTHR33179:SF4">
    <property type="entry name" value="VQ MOTIF-CONTAINING PROTEIN"/>
    <property type="match status" value="1"/>
</dbReference>
<evidence type="ECO:0000313" key="4">
    <source>
        <dbReference type="Proteomes" id="UP000030748"/>
    </source>
</evidence>
<reference evidence="3 4" key="1">
    <citation type="journal article" date="2013" name="Proc. Natl. Acad. Sci. U.S.A.">
        <title>Fine-scale variation in meiotic recombination in Mimulus inferred from population shotgun sequencing.</title>
        <authorList>
            <person name="Hellsten U."/>
            <person name="Wright K.M."/>
            <person name="Jenkins J."/>
            <person name="Shu S."/>
            <person name="Yuan Y."/>
            <person name="Wessler S.R."/>
            <person name="Schmutz J."/>
            <person name="Willis J.H."/>
            <person name="Rokhsar D.S."/>
        </authorList>
    </citation>
    <scope>NUCLEOTIDE SEQUENCE [LARGE SCALE GENOMIC DNA]</scope>
    <source>
        <strain evidence="4">cv. DUN x IM62</strain>
    </source>
</reference>